<dbReference type="PROSITE" id="PS50198">
    <property type="entry name" value="PPIC_PPIASE_2"/>
    <property type="match status" value="1"/>
</dbReference>
<dbReference type="GO" id="GO:0003755">
    <property type="term" value="F:peptidyl-prolyl cis-trans isomerase activity"/>
    <property type="evidence" value="ECO:0007669"/>
    <property type="project" value="UniProtKB-KW"/>
</dbReference>
<dbReference type="PANTHER" id="PTHR47245">
    <property type="entry name" value="PEPTIDYLPROLYL ISOMERASE"/>
    <property type="match status" value="1"/>
</dbReference>
<gene>
    <name evidence="3" type="ORF">SAMN02910417_01985</name>
</gene>
<dbReference type="InterPro" id="IPR050245">
    <property type="entry name" value="PrsA_foldase"/>
</dbReference>
<proteinExistence type="predicted"/>
<feature type="domain" description="PpiC" evidence="2">
    <location>
        <begin position="112"/>
        <end position="202"/>
    </location>
</feature>
<dbReference type="InterPro" id="IPR023058">
    <property type="entry name" value="PPIase_PpiC_CS"/>
</dbReference>
<evidence type="ECO:0000259" key="2">
    <source>
        <dbReference type="PROSITE" id="PS50198"/>
    </source>
</evidence>
<dbReference type="InterPro" id="IPR046357">
    <property type="entry name" value="PPIase_dom_sf"/>
</dbReference>
<dbReference type="AlphaFoldDB" id="A0A1G6C1R1"/>
<dbReference type="Gene3D" id="3.10.50.40">
    <property type="match status" value="1"/>
</dbReference>
<organism evidence="3 4">
    <name type="scientific">Eubacterium oxidoreducens</name>
    <dbReference type="NCBI Taxonomy" id="1732"/>
    <lineage>
        <taxon>Bacteria</taxon>
        <taxon>Bacillati</taxon>
        <taxon>Bacillota</taxon>
        <taxon>Clostridia</taxon>
        <taxon>Eubacteriales</taxon>
        <taxon>Eubacteriaceae</taxon>
        <taxon>Eubacterium</taxon>
    </lineage>
</organism>
<evidence type="ECO:0000256" key="1">
    <source>
        <dbReference type="PROSITE-ProRule" id="PRU00278"/>
    </source>
</evidence>
<dbReference type="PROSITE" id="PS01096">
    <property type="entry name" value="PPIC_PPIASE_1"/>
    <property type="match status" value="1"/>
</dbReference>
<evidence type="ECO:0000313" key="3">
    <source>
        <dbReference type="EMBL" id="SDB26785.1"/>
    </source>
</evidence>
<dbReference type="SUPFAM" id="SSF109998">
    <property type="entry name" value="Triger factor/SurA peptide-binding domain-like"/>
    <property type="match status" value="1"/>
</dbReference>
<dbReference type="InterPro" id="IPR027304">
    <property type="entry name" value="Trigger_fact/SurA_dom_sf"/>
</dbReference>
<dbReference type="PANTHER" id="PTHR47245:SF2">
    <property type="entry name" value="PEPTIDYL-PROLYL CIS-TRANS ISOMERASE HP_0175-RELATED"/>
    <property type="match status" value="1"/>
</dbReference>
<keyword evidence="1" id="KW-0697">Rotamase</keyword>
<dbReference type="Gene3D" id="1.10.8.1040">
    <property type="match status" value="1"/>
</dbReference>
<keyword evidence="1 3" id="KW-0413">Isomerase</keyword>
<keyword evidence="4" id="KW-1185">Reference proteome</keyword>
<name>A0A1G6C1R1_EUBOX</name>
<dbReference type="STRING" id="1732.SAMN02910417_01985"/>
<dbReference type="InterPro" id="IPR000297">
    <property type="entry name" value="PPIase_PpiC"/>
</dbReference>
<accession>A0A1G6C1R1</accession>
<protein>
    <submittedName>
        <fullName evidence="3">Peptidyl-prolyl cis-trans isomerase C</fullName>
    </submittedName>
</protein>
<dbReference type="SUPFAM" id="SSF54534">
    <property type="entry name" value="FKBP-like"/>
    <property type="match status" value="1"/>
</dbReference>
<dbReference type="EMBL" id="FMXR01000014">
    <property type="protein sequence ID" value="SDB26785.1"/>
    <property type="molecule type" value="Genomic_DNA"/>
</dbReference>
<evidence type="ECO:0000313" key="4">
    <source>
        <dbReference type="Proteomes" id="UP000199228"/>
    </source>
</evidence>
<dbReference type="Pfam" id="PF00639">
    <property type="entry name" value="Rotamase"/>
    <property type="match status" value="1"/>
</dbReference>
<dbReference type="RefSeq" id="WP_090174200.1">
    <property type="nucleotide sequence ID" value="NZ_FMXR01000014.1"/>
</dbReference>
<dbReference type="OrthoDB" id="14196at2"/>
<reference evidence="3 4" key="1">
    <citation type="submission" date="2016-10" db="EMBL/GenBank/DDBJ databases">
        <authorList>
            <person name="de Groot N.N."/>
        </authorList>
    </citation>
    <scope>NUCLEOTIDE SEQUENCE [LARGE SCALE GENOMIC DNA]</scope>
    <source>
        <strain evidence="3 4">DSM 3217</strain>
    </source>
</reference>
<dbReference type="Proteomes" id="UP000199228">
    <property type="component" value="Unassembled WGS sequence"/>
</dbReference>
<sequence length="245" mass="27752">MSDIIAKVNGTTITSDDVDKFIASLSQQQRIYAADPNFRTHCSQQLVERELFYNLGIEDGVEDTPDYKETMEAFRKNLIGRIAITNLFKDIESSEAEMKEYYEKHKDDFKKGAVASARHILVDEEAKCKEIKDEIAKGDITFADAAKKYSSCPSKENGGDLGTFERGQMVPEFDEVTFTGNLNEVLGPVKTQFGYHLIFIENRKDASVATYEEVEEQIRQAIVEGKQNSVYEAKVAELKDKFLED</sequence>